<feature type="binding site" evidence="6">
    <location>
        <position position="111"/>
    </location>
    <ligand>
        <name>a divalent metal cation</name>
        <dbReference type="ChEBI" id="CHEBI:60240"/>
        <label>1</label>
    </ligand>
</feature>
<feature type="domain" description="Peptidase M24" evidence="8">
    <location>
        <begin position="12"/>
        <end position="245"/>
    </location>
</feature>
<dbReference type="STRING" id="208439.AJAP_05440"/>
<dbReference type="GO" id="GO:0046872">
    <property type="term" value="F:metal ion binding"/>
    <property type="evidence" value="ECO:0007669"/>
    <property type="project" value="UniProtKB-UniRule"/>
</dbReference>
<dbReference type="HOGENOM" id="CLU_015857_0_1_11"/>
<dbReference type="InterPro" id="IPR036005">
    <property type="entry name" value="Creatinase/aminopeptidase-like"/>
</dbReference>
<dbReference type="EC" id="3.4.11.18" evidence="6 7"/>
<keyword evidence="5 6" id="KW-0378">Hydrolase</keyword>
<evidence type="ECO:0000313" key="10">
    <source>
        <dbReference type="Proteomes" id="UP000028492"/>
    </source>
</evidence>
<dbReference type="GO" id="GO:0006508">
    <property type="term" value="P:proteolysis"/>
    <property type="evidence" value="ECO:0007669"/>
    <property type="project" value="UniProtKB-KW"/>
</dbReference>
<dbReference type="SUPFAM" id="SSF55920">
    <property type="entry name" value="Creatinase/aminopeptidase"/>
    <property type="match status" value="1"/>
</dbReference>
<feature type="binding site" evidence="6">
    <location>
        <position position="181"/>
    </location>
    <ligand>
        <name>substrate</name>
    </ligand>
</feature>
<dbReference type="NCBIfam" id="TIGR00500">
    <property type="entry name" value="met_pdase_I"/>
    <property type="match status" value="1"/>
</dbReference>
<keyword evidence="10" id="KW-1185">Reference proteome</keyword>
<dbReference type="CDD" id="cd01086">
    <property type="entry name" value="MetAP1"/>
    <property type="match status" value="1"/>
</dbReference>
<evidence type="ECO:0000256" key="4">
    <source>
        <dbReference type="ARBA" id="ARBA00022723"/>
    </source>
</evidence>
<evidence type="ECO:0000256" key="3">
    <source>
        <dbReference type="ARBA" id="ARBA00022670"/>
    </source>
</evidence>
<dbReference type="HAMAP" id="MF_01974">
    <property type="entry name" value="MetAP_1"/>
    <property type="match status" value="1"/>
</dbReference>
<name>A0A075UM82_9PSEU</name>
<protein>
    <recommendedName>
        <fullName evidence="6 7">Methionine aminopeptidase</fullName>
        <shortName evidence="6">MAP</shortName>
        <shortName evidence="6">MetAP</shortName>
        <ecNumber evidence="6 7">3.4.11.18</ecNumber>
    </recommendedName>
    <alternativeName>
        <fullName evidence="6">Peptidase M</fullName>
    </alternativeName>
</protein>
<evidence type="ECO:0000259" key="8">
    <source>
        <dbReference type="Pfam" id="PF00557"/>
    </source>
</evidence>
<feature type="binding site" evidence="6">
    <location>
        <position position="100"/>
    </location>
    <ligand>
        <name>a divalent metal cation</name>
        <dbReference type="ChEBI" id="CHEBI:60240"/>
        <label>1</label>
    </ligand>
</feature>
<comment type="similarity">
    <text evidence="6">Belongs to the peptidase M24A family. Methionine aminopeptidase type 1 subfamily.</text>
</comment>
<gene>
    <name evidence="9" type="primary">map-1a</name>
    <name evidence="6" type="synonym">map</name>
    <name evidence="9" type="ORF">AJAP_05440</name>
</gene>
<sequence>MVELKSAAELDAMRESGRVVAQTLQAAKEASAIGVSLKELDEIAAQVIRDAGAKPSFLHYRPHSAPTPFPAVICASVNDAVVHGIPSDYRLRDGDLVSIDAGAYIDGWHGDAAISYVVGEADPADLELIATTERALAAGIAAAQAGGKMGDISHAVGTVGREAGYGLLAHHGGHGIGRSMHEDPHLPNEGRPGRGMRLQPGLVLAIEPMLIADGRDAYRTDDDGWTLRTVRGARAAHVEHTVAITTEGPRVLTML</sequence>
<dbReference type="AlphaFoldDB" id="A0A075UM82"/>
<feature type="binding site" evidence="6">
    <location>
        <position position="239"/>
    </location>
    <ligand>
        <name>a divalent metal cation</name>
        <dbReference type="ChEBI" id="CHEBI:60240"/>
        <label>2</label>
        <note>catalytic</note>
    </ligand>
</feature>
<accession>A0A075UM82</accession>
<dbReference type="KEGG" id="aja:AJAP_05440"/>
<feature type="binding site" evidence="6">
    <location>
        <position position="239"/>
    </location>
    <ligand>
        <name>a divalent metal cation</name>
        <dbReference type="ChEBI" id="CHEBI:60240"/>
        <label>1</label>
    </ligand>
</feature>
<dbReference type="EMBL" id="CP008953">
    <property type="protein sequence ID" value="AIG74008.1"/>
    <property type="molecule type" value="Genomic_DNA"/>
</dbReference>
<dbReference type="InterPro" id="IPR001714">
    <property type="entry name" value="Pept_M24_MAP"/>
</dbReference>
<evidence type="ECO:0000313" key="9">
    <source>
        <dbReference type="EMBL" id="AIG74008.1"/>
    </source>
</evidence>
<evidence type="ECO:0000256" key="6">
    <source>
        <dbReference type="HAMAP-Rule" id="MF_01974"/>
    </source>
</evidence>
<feature type="binding site" evidence="6">
    <location>
        <position position="83"/>
    </location>
    <ligand>
        <name>substrate</name>
    </ligand>
</feature>
<comment type="catalytic activity">
    <reaction evidence="6 7">
        <text>Release of N-terminal amino acids, preferentially methionine, from peptides and arylamides.</text>
        <dbReference type="EC" id="3.4.11.18"/>
    </reaction>
</comment>
<feature type="binding site" evidence="6">
    <location>
        <position position="207"/>
    </location>
    <ligand>
        <name>a divalent metal cation</name>
        <dbReference type="ChEBI" id="CHEBI:60240"/>
        <label>2</label>
        <note>catalytic</note>
    </ligand>
</feature>
<evidence type="ECO:0000256" key="1">
    <source>
        <dbReference type="ARBA" id="ARBA00002521"/>
    </source>
</evidence>
<proteinExistence type="inferred from homology"/>
<evidence type="ECO:0000256" key="7">
    <source>
        <dbReference type="RuleBase" id="RU003653"/>
    </source>
</evidence>
<evidence type="ECO:0000256" key="5">
    <source>
        <dbReference type="ARBA" id="ARBA00022801"/>
    </source>
</evidence>
<comment type="function">
    <text evidence="1 6">Removes the N-terminal methionine from nascent proteins. The N-terminal methionine is often cleaved when the second residue in the primary sequence is small and uncharged (Met-Ala-, Cys, Gly, Pro, Ser, Thr, or Val). Requires deformylation of the N(alpha)-formylated initiator methionine before it can be hydrolyzed.</text>
</comment>
<keyword evidence="4 6" id="KW-0479">Metal-binding</keyword>
<dbReference type="PRINTS" id="PR00599">
    <property type="entry name" value="MAPEPTIDASE"/>
</dbReference>
<keyword evidence="2 6" id="KW-0031">Aminopeptidase</keyword>
<dbReference type="Gene3D" id="3.90.230.10">
    <property type="entry name" value="Creatinase/methionine aminopeptidase superfamily"/>
    <property type="match status" value="1"/>
</dbReference>
<dbReference type="PANTHER" id="PTHR43330:SF27">
    <property type="entry name" value="METHIONINE AMINOPEPTIDASE"/>
    <property type="match status" value="1"/>
</dbReference>
<dbReference type="RefSeq" id="WP_038508726.1">
    <property type="nucleotide sequence ID" value="NZ_CP008953.1"/>
</dbReference>
<organism evidence="9 10">
    <name type="scientific">Amycolatopsis japonica</name>
    <dbReference type="NCBI Taxonomy" id="208439"/>
    <lineage>
        <taxon>Bacteria</taxon>
        <taxon>Bacillati</taxon>
        <taxon>Actinomycetota</taxon>
        <taxon>Actinomycetes</taxon>
        <taxon>Pseudonocardiales</taxon>
        <taxon>Pseudonocardiaceae</taxon>
        <taxon>Amycolatopsis</taxon>
        <taxon>Amycolatopsis japonica group</taxon>
    </lineage>
</organism>
<dbReference type="Pfam" id="PF00557">
    <property type="entry name" value="Peptidase_M24"/>
    <property type="match status" value="1"/>
</dbReference>
<dbReference type="GO" id="GO:0004239">
    <property type="term" value="F:initiator methionyl aminopeptidase activity"/>
    <property type="evidence" value="ECO:0007669"/>
    <property type="project" value="UniProtKB-UniRule"/>
</dbReference>
<feature type="binding site" evidence="6">
    <location>
        <position position="111"/>
    </location>
    <ligand>
        <name>a divalent metal cation</name>
        <dbReference type="ChEBI" id="CHEBI:60240"/>
        <label>2</label>
        <note>catalytic</note>
    </ligand>
</feature>
<dbReference type="InterPro" id="IPR002467">
    <property type="entry name" value="Pept_M24A_MAP1"/>
</dbReference>
<reference evidence="9 10" key="1">
    <citation type="journal article" date="2014" name="J. Biotechnol.">
        <title>Complete genome sequence of the actinobacterium Amycolatopsis japonica MG417-CF17(T) (=DSM 44213T) producing (S,S)-N,N'-ethylenediaminedisuccinic acid.</title>
        <authorList>
            <person name="Stegmann E."/>
            <person name="Albersmeier A."/>
            <person name="Spohn M."/>
            <person name="Gert H."/>
            <person name="Weber T."/>
            <person name="Wohlleben W."/>
            <person name="Kalinowski J."/>
            <person name="Ruckert C."/>
        </authorList>
    </citation>
    <scope>NUCLEOTIDE SEQUENCE [LARGE SCALE GENOMIC DNA]</scope>
    <source>
        <strain evidence="10">MG417-CF17 (DSM 44213)</strain>
    </source>
</reference>
<dbReference type="InterPro" id="IPR000994">
    <property type="entry name" value="Pept_M24"/>
</dbReference>
<keyword evidence="3 6" id="KW-0645">Protease</keyword>
<feature type="binding site" evidence="6">
    <location>
        <position position="174"/>
    </location>
    <ligand>
        <name>a divalent metal cation</name>
        <dbReference type="ChEBI" id="CHEBI:60240"/>
        <label>2</label>
        <note>catalytic</note>
    </ligand>
</feature>
<dbReference type="Proteomes" id="UP000028492">
    <property type="component" value="Chromosome"/>
</dbReference>
<dbReference type="eggNOG" id="COG0024">
    <property type="taxonomic scope" value="Bacteria"/>
</dbReference>
<evidence type="ECO:0000256" key="2">
    <source>
        <dbReference type="ARBA" id="ARBA00022438"/>
    </source>
</evidence>
<comment type="subunit">
    <text evidence="6">Monomer.</text>
</comment>
<dbReference type="GO" id="GO:0070006">
    <property type="term" value="F:metalloaminopeptidase activity"/>
    <property type="evidence" value="ECO:0007669"/>
    <property type="project" value="UniProtKB-UniRule"/>
</dbReference>
<dbReference type="PANTHER" id="PTHR43330">
    <property type="entry name" value="METHIONINE AMINOPEPTIDASE"/>
    <property type="match status" value="1"/>
</dbReference>
<dbReference type="GO" id="GO:0005829">
    <property type="term" value="C:cytosol"/>
    <property type="evidence" value="ECO:0007669"/>
    <property type="project" value="TreeGrafter"/>
</dbReference>
<comment type="cofactor">
    <cofactor evidence="6">
        <name>Co(2+)</name>
        <dbReference type="ChEBI" id="CHEBI:48828"/>
    </cofactor>
    <cofactor evidence="6">
        <name>Zn(2+)</name>
        <dbReference type="ChEBI" id="CHEBI:29105"/>
    </cofactor>
    <cofactor evidence="6">
        <name>Mn(2+)</name>
        <dbReference type="ChEBI" id="CHEBI:29035"/>
    </cofactor>
    <cofactor evidence="6">
        <name>Fe(2+)</name>
        <dbReference type="ChEBI" id="CHEBI:29033"/>
    </cofactor>
    <text evidence="6">Binds 2 divalent metal cations per subunit. Has a high-affinity and a low affinity metal-binding site. The true nature of the physiological cofactor is under debate. The enzyme is active with cobalt, zinc, manganese or divalent iron ions. Most likely, methionine aminopeptidases function as mononuclear Fe(2+)-metalloproteases under physiological conditions, and the catalytically relevant metal-binding site has been assigned to the histidine-containing high-affinity site.</text>
</comment>